<dbReference type="GO" id="GO:0005506">
    <property type="term" value="F:iron ion binding"/>
    <property type="evidence" value="ECO:0007669"/>
    <property type="project" value="InterPro"/>
</dbReference>
<evidence type="ECO:0000256" key="5">
    <source>
        <dbReference type="ARBA" id="ARBA00023004"/>
    </source>
</evidence>
<dbReference type="PRINTS" id="PR00359">
    <property type="entry name" value="BP450"/>
</dbReference>
<dbReference type="PROSITE" id="PS00086">
    <property type="entry name" value="CYTOCHROME_P450"/>
    <property type="match status" value="1"/>
</dbReference>
<dbReference type="InterPro" id="IPR002397">
    <property type="entry name" value="Cyt_P450_B"/>
</dbReference>
<keyword evidence="9" id="KW-0614">Plasmid</keyword>
<dbReference type="EMBL" id="CM000914">
    <property type="protein sequence ID" value="EFG04047.2"/>
    <property type="molecule type" value="Genomic_DNA"/>
</dbReference>
<name>D5SJF4_STRCL</name>
<protein>
    <submittedName>
        <fullName evidence="9">Cytochrome P450</fullName>
        <ecNumber evidence="9">1.14.99.28</ecNumber>
    </submittedName>
</protein>
<dbReference type="OrthoDB" id="3664945at2"/>
<dbReference type="SUPFAM" id="SSF48264">
    <property type="entry name" value="Cytochrome P450"/>
    <property type="match status" value="1"/>
</dbReference>
<dbReference type="PANTHER" id="PTHR46696:SF1">
    <property type="entry name" value="CYTOCHROME P450 YJIB-RELATED"/>
    <property type="match status" value="1"/>
</dbReference>
<dbReference type="InterPro" id="IPR017972">
    <property type="entry name" value="Cyt_P450_CS"/>
</dbReference>
<dbReference type="EC" id="1.14.99.28" evidence="9"/>
<comment type="similarity">
    <text evidence="1 7">Belongs to the cytochrome P450 family.</text>
</comment>
<dbReference type="InterPro" id="IPR036396">
    <property type="entry name" value="Cyt_P450_sf"/>
</dbReference>
<sequence>MVDTAPPGPSDAPSYPQPRPCPYQPPPAYERLGAQAPLSRVTLFDGRAVWFVTGYPEARQLLADPRISADRERPEFPITAPRLRAEVSRRFILLSMDAPVHGEYRRLLNPDFSRKRIASLRPVVQSVVDDHLDRMLEQGPPADLLRDFALPVPSRVISELLGLPPEDTELFQRLSGRLLRAGSADDAQEAARELGDYLGALTARPPEGPGPGLIARLAHDEVATGRLSHADLVRIALVILLAGHETTASTITLGTVTLLDHPEQLARMRSDPATVPGAVEEILRCVAVTDLAGVRVATADIPVAGQIIRAGEGVLLSSTMANRDRRVHTDPDTFDIDRTGRHHLSFGYGIHQCLGQSLARMELEIAFSALFTRIPTLRLAVPVDRLPTRPPSSGAIQGFDELPVTW</sequence>
<dbReference type="Pfam" id="PF00067">
    <property type="entry name" value="p450"/>
    <property type="match status" value="1"/>
</dbReference>
<dbReference type="PANTHER" id="PTHR46696">
    <property type="entry name" value="P450, PUTATIVE (EUROFUNG)-RELATED"/>
    <property type="match status" value="1"/>
</dbReference>
<dbReference type="RefSeq" id="WP_003963165.1">
    <property type="nucleotide sequence ID" value="NZ_CM000914.1"/>
</dbReference>
<dbReference type="GeneID" id="93733695"/>
<evidence type="ECO:0000256" key="1">
    <source>
        <dbReference type="ARBA" id="ARBA00010617"/>
    </source>
</evidence>
<keyword evidence="5 7" id="KW-0408">Iron</keyword>
<dbReference type="CDD" id="cd11030">
    <property type="entry name" value="CYP105-like"/>
    <property type="match status" value="1"/>
</dbReference>
<feature type="compositionally biased region" description="Pro residues" evidence="8">
    <location>
        <begin position="1"/>
        <end position="28"/>
    </location>
</feature>
<evidence type="ECO:0000256" key="2">
    <source>
        <dbReference type="ARBA" id="ARBA00022617"/>
    </source>
</evidence>
<dbReference type="InterPro" id="IPR001128">
    <property type="entry name" value="Cyt_P450"/>
</dbReference>
<gene>
    <name evidence="9" type="ORF">SCLAV_p0558</name>
</gene>
<evidence type="ECO:0000256" key="6">
    <source>
        <dbReference type="ARBA" id="ARBA00023033"/>
    </source>
</evidence>
<evidence type="ECO:0000256" key="7">
    <source>
        <dbReference type="RuleBase" id="RU000461"/>
    </source>
</evidence>
<dbReference type="Gene3D" id="1.10.630.10">
    <property type="entry name" value="Cytochrome P450"/>
    <property type="match status" value="1"/>
</dbReference>
<evidence type="ECO:0000313" key="9">
    <source>
        <dbReference type="EMBL" id="EFG04047.2"/>
    </source>
</evidence>
<dbReference type="AlphaFoldDB" id="D5SJF4"/>
<keyword evidence="6 7" id="KW-0503">Monooxygenase</keyword>
<dbReference type="GO" id="GO:0016705">
    <property type="term" value="F:oxidoreductase activity, acting on paired donors, with incorporation or reduction of molecular oxygen"/>
    <property type="evidence" value="ECO:0007669"/>
    <property type="project" value="InterPro"/>
</dbReference>
<feature type="region of interest" description="Disordered" evidence="8">
    <location>
        <begin position="1"/>
        <end position="30"/>
    </location>
</feature>
<keyword evidence="10" id="KW-1185">Reference proteome</keyword>
<dbReference type="FunFam" id="1.10.630.10:FF:000018">
    <property type="entry name" value="Cytochrome P450 monooxygenase"/>
    <property type="match status" value="1"/>
</dbReference>
<dbReference type="Proteomes" id="UP000002357">
    <property type="component" value="Plasmid pSCL4"/>
</dbReference>
<dbReference type="GO" id="GO:0004497">
    <property type="term" value="F:monooxygenase activity"/>
    <property type="evidence" value="ECO:0007669"/>
    <property type="project" value="UniProtKB-KW"/>
</dbReference>
<reference evidence="9 10" key="1">
    <citation type="journal article" date="2010" name="Genome Biol. Evol.">
        <title>The sequence of a 1.8-mb bacterial linear plasmid reveals a rich evolutionary reservoir of secondary metabolic pathways.</title>
        <authorList>
            <person name="Medema M.H."/>
            <person name="Trefzer A."/>
            <person name="Kovalchuk A."/>
            <person name="van den Berg M."/>
            <person name="Mueller U."/>
            <person name="Heijne W."/>
            <person name="Wu L."/>
            <person name="Alam M.T."/>
            <person name="Ronning C.M."/>
            <person name="Nierman W.C."/>
            <person name="Bovenberg R.A.L."/>
            <person name="Breitling R."/>
            <person name="Takano E."/>
        </authorList>
    </citation>
    <scope>NUCLEOTIDE SEQUENCE [LARGE SCALE GENOMIC DNA]</scope>
    <source>
        <strain evidence="10">ATCC 27064 / DSM 738 / JCM 4710 / NBRC 13307 / NCIMB 12785 / NRRL 3585 / VKM Ac-602</strain>
        <plasmid evidence="9">pSCL4</plasmid>
    </source>
</reference>
<evidence type="ECO:0000313" key="10">
    <source>
        <dbReference type="Proteomes" id="UP000002357"/>
    </source>
</evidence>
<organism evidence="9 10">
    <name type="scientific">Streptomyces clavuligerus</name>
    <dbReference type="NCBI Taxonomy" id="1901"/>
    <lineage>
        <taxon>Bacteria</taxon>
        <taxon>Bacillati</taxon>
        <taxon>Actinomycetota</taxon>
        <taxon>Actinomycetes</taxon>
        <taxon>Kitasatosporales</taxon>
        <taxon>Streptomycetaceae</taxon>
        <taxon>Streptomyces</taxon>
    </lineage>
</organism>
<geneLocation type="plasmid" evidence="9 10">
    <name>pSCL4</name>
</geneLocation>
<accession>D5SJF4</accession>
<dbReference type="PRINTS" id="PR00385">
    <property type="entry name" value="P450"/>
</dbReference>
<keyword evidence="2 7" id="KW-0349">Heme</keyword>
<evidence type="ECO:0000256" key="8">
    <source>
        <dbReference type="SAM" id="MobiDB-lite"/>
    </source>
</evidence>
<evidence type="ECO:0000256" key="4">
    <source>
        <dbReference type="ARBA" id="ARBA00023002"/>
    </source>
</evidence>
<dbReference type="GO" id="GO:0020037">
    <property type="term" value="F:heme binding"/>
    <property type="evidence" value="ECO:0007669"/>
    <property type="project" value="InterPro"/>
</dbReference>
<evidence type="ECO:0000256" key="3">
    <source>
        <dbReference type="ARBA" id="ARBA00022723"/>
    </source>
</evidence>
<keyword evidence="3 7" id="KW-0479">Metal-binding</keyword>
<proteinExistence type="inferred from homology"/>
<keyword evidence="4 7" id="KW-0560">Oxidoreductase</keyword>
<dbReference type="eggNOG" id="COG2124">
    <property type="taxonomic scope" value="Bacteria"/>
</dbReference>